<dbReference type="RefSeq" id="WP_133621317.1">
    <property type="nucleotide sequence ID" value="NZ_SNZE01000024.1"/>
</dbReference>
<dbReference type="OrthoDB" id="5570480at2"/>
<dbReference type="NCBIfam" id="NF047593">
    <property type="entry name" value="IS66_ISAeme5_TnpA"/>
    <property type="match status" value="1"/>
</dbReference>
<name>A0A4R6Y664_9BURK</name>
<dbReference type="EMBL" id="SNZE01000024">
    <property type="protein sequence ID" value="TDR30252.1"/>
    <property type="molecule type" value="Genomic_DNA"/>
</dbReference>
<proteinExistence type="predicted"/>
<sequence length="85" mass="9466">MPDSTTQPKRSHPSKGMTKAVYRAYRKEHVKLWQASGLSQSDYANQIGVSKDAVRDWVRDFGAVLPLKTVKVNHTNTAPPKQTAS</sequence>
<accession>A0A4R6Y664</accession>
<evidence type="ECO:0000313" key="2">
    <source>
        <dbReference type="Proteomes" id="UP000294480"/>
    </source>
</evidence>
<organism evidence="1 2">
    <name type="scientific">Hydromonas duriensis</name>
    <dbReference type="NCBI Taxonomy" id="1527608"/>
    <lineage>
        <taxon>Bacteria</taxon>
        <taxon>Pseudomonadati</taxon>
        <taxon>Pseudomonadota</taxon>
        <taxon>Betaproteobacteria</taxon>
        <taxon>Burkholderiales</taxon>
        <taxon>Burkholderiaceae</taxon>
        <taxon>Hydromonas</taxon>
    </lineage>
</organism>
<dbReference type="AlphaFoldDB" id="A0A4R6Y664"/>
<comment type="caution">
    <text evidence="1">The sequence shown here is derived from an EMBL/GenBank/DDBJ whole genome shotgun (WGS) entry which is preliminary data.</text>
</comment>
<dbReference type="Proteomes" id="UP000294480">
    <property type="component" value="Unassembled WGS sequence"/>
</dbReference>
<keyword evidence="2" id="KW-1185">Reference proteome</keyword>
<protein>
    <submittedName>
        <fullName evidence="1">Uncharacterized protein</fullName>
    </submittedName>
</protein>
<reference evidence="1 2" key="1">
    <citation type="submission" date="2019-03" db="EMBL/GenBank/DDBJ databases">
        <title>Genomic Encyclopedia of Type Strains, Phase IV (KMG-IV): sequencing the most valuable type-strain genomes for metagenomic binning, comparative biology and taxonomic classification.</title>
        <authorList>
            <person name="Goeker M."/>
        </authorList>
    </citation>
    <scope>NUCLEOTIDE SEQUENCE [LARGE SCALE GENOMIC DNA]</scope>
    <source>
        <strain evidence="1 2">DSM 102852</strain>
    </source>
</reference>
<gene>
    <name evidence="1" type="ORF">DFR44_12428</name>
</gene>
<evidence type="ECO:0000313" key="1">
    <source>
        <dbReference type="EMBL" id="TDR30252.1"/>
    </source>
</evidence>